<protein>
    <submittedName>
        <fullName evidence="6">ABC transporter</fullName>
    </submittedName>
</protein>
<evidence type="ECO:0000256" key="2">
    <source>
        <dbReference type="ARBA" id="ARBA00022448"/>
    </source>
</evidence>
<dbReference type="GO" id="GO:0055085">
    <property type="term" value="P:transmembrane transport"/>
    <property type="evidence" value="ECO:0007669"/>
    <property type="project" value="UniProtKB-ARBA"/>
</dbReference>
<dbReference type="InterPro" id="IPR050319">
    <property type="entry name" value="ABC_transp_ATP-bind"/>
</dbReference>
<keyword evidence="7" id="KW-1185">Reference proteome</keyword>
<dbReference type="GO" id="GO:0005524">
    <property type="term" value="F:ATP binding"/>
    <property type="evidence" value="ECO:0007669"/>
    <property type="project" value="UniProtKB-KW"/>
</dbReference>
<proteinExistence type="inferred from homology"/>
<dbReference type="InterPro" id="IPR003593">
    <property type="entry name" value="AAA+_ATPase"/>
</dbReference>
<evidence type="ECO:0000259" key="5">
    <source>
        <dbReference type="PROSITE" id="PS50893"/>
    </source>
</evidence>
<dbReference type="RefSeq" id="WP_109228970.1">
    <property type="nucleotide sequence ID" value="NZ_PYHR01000002.1"/>
</dbReference>
<keyword evidence="3" id="KW-0547">Nucleotide-binding</keyword>
<evidence type="ECO:0000313" key="6">
    <source>
        <dbReference type="EMBL" id="PWD50590.1"/>
    </source>
</evidence>
<comment type="similarity">
    <text evidence="1">Belongs to the ABC transporter superfamily.</text>
</comment>
<dbReference type="OrthoDB" id="3723992at2"/>
<comment type="caution">
    <text evidence="6">The sequence shown here is derived from an EMBL/GenBank/DDBJ whole genome shotgun (WGS) entry which is preliminary data.</text>
</comment>
<keyword evidence="2" id="KW-0813">Transport</keyword>
<organism evidence="6 7">
    <name type="scientific">Serinibacter arcticus</name>
    <dbReference type="NCBI Taxonomy" id="1655435"/>
    <lineage>
        <taxon>Bacteria</taxon>
        <taxon>Bacillati</taxon>
        <taxon>Actinomycetota</taxon>
        <taxon>Actinomycetes</taxon>
        <taxon>Micrococcales</taxon>
        <taxon>Beutenbergiaceae</taxon>
        <taxon>Serinibacter</taxon>
    </lineage>
</organism>
<dbReference type="EMBL" id="PYHR01000002">
    <property type="protein sequence ID" value="PWD50590.1"/>
    <property type="molecule type" value="Genomic_DNA"/>
</dbReference>
<dbReference type="GO" id="GO:0016887">
    <property type="term" value="F:ATP hydrolysis activity"/>
    <property type="evidence" value="ECO:0007669"/>
    <property type="project" value="InterPro"/>
</dbReference>
<dbReference type="Gene3D" id="3.40.50.300">
    <property type="entry name" value="P-loop containing nucleotide triphosphate hydrolases"/>
    <property type="match status" value="1"/>
</dbReference>
<dbReference type="PANTHER" id="PTHR43776">
    <property type="entry name" value="TRANSPORT ATP-BINDING PROTEIN"/>
    <property type="match status" value="1"/>
</dbReference>
<dbReference type="InterPro" id="IPR003439">
    <property type="entry name" value="ABC_transporter-like_ATP-bd"/>
</dbReference>
<accession>A0A2U1ZUG5</accession>
<evidence type="ECO:0000256" key="4">
    <source>
        <dbReference type="ARBA" id="ARBA00022840"/>
    </source>
</evidence>
<dbReference type="InterPro" id="IPR027417">
    <property type="entry name" value="P-loop_NTPase"/>
</dbReference>
<evidence type="ECO:0000256" key="1">
    <source>
        <dbReference type="ARBA" id="ARBA00005417"/>
    </source>
</evidence>
<dbReference type="Pfam" id="PF00005">
    <property type="entry name" value="ABC_tran"/>
    <property type="match status" value="1"/>
</dbReference>
<gene>
    <name evidence="6" type="ORF">C8046_07925</name>
</gene>
<keyword evidence="4" id="KW-0067">ATP-binding</keyword>
<dbReference type="AlphaFoldDB" id="A0A2U1ZUG5"/>
<dbReference type="SUPFAM" id="SSF52540">
    <property type="entry name" value="P-loop containing nucleoside triphosphate hydrolases"/>
    <property type="match status" value="1"/>
</dbReference>
<evidence type="ECO:0000313" key="7">
    <source>
        <dbReference type="Proteomes" id="UP000245166"/>
    </source>
</evidence>
<name>A0A2U1ZUG5_9MICO</name>
<evidence type="ECO:0000256" key="3">
    <source>
        <dbReference type="ARBA" id="ARBA00022741"/>
    </source>
</evidence>
<sequence length="259" mass="27512">MAHTAEPIIVASGLRAGYLGEEVLRGIDLTIARKDAPVGIVGPSGAGKSTIVRALMGIITPYAGSVTFRGRTVSKLRRGDRKIFAGEVRRVSQDGVPTTDPRLTAEAYLKGALKDARKAGRTHGTTIEGLLNFVALEQHFIGRRIITMSGGERQRLALAHALATRPDVLILDEPLTAIDPGLRSEVLRRVKELTVDLGISVLLVSHDLESVDRLCPTVHALADGVFVQSGPLSEILAAPAHPVVADLAAAAPLTAQRLR</sequence>
<feature type="domain" description="ABC transporter" evidence="5">
    <location>
        <begin position="8"/>
        <end position="248"/>
    </location>
</feature>
<dbReference type="PROSITE" id="PS50893">
    <property type="entry name" value="ABC_TRANSPORTER_2"/>
    <property type="match status" value="1"/>
</dbReference>
<dbReference type="PANTHER" id="PTHR43776:SF7">
    <property type="entry name" value="D,D-DIPEPTIDE TRANSPORT ATP-BINDING PROTEIN DDPF-RELATED"/>
    <property type="match status" value="1"/>
</dbReference>
<reference evidence="6 7" key="1">
    <citation type="submission" date="2018-03" db="EMBL/GenBank/DDBJ databases">
        <title>Genome assembly of novel Miniimonas species PCH200.</title>
        <authorList>
            <person name="Thakur V."/>
            <person name="Kumar V."/>
            <person name="Singh D."/>
        </authorList>
    </citation>
    <scope>NUCLEOTIDE SEQUENCE [LARGE SCALE GENOMIC DNA]</scope>
    <source>
        <strain evidence="6 7">PCH200</strain>
    </source>
</reference>
<dbReference type="SMART" id="SM00382">
    <property type="entry name" value="AAA"/>
    <property type="match status" value="1"/>
</dbReference>
<dbReference type="Proteomes" id="UP000245166">
    <property type="component" value="Unassembled WGS sequence"/>
</dbReference>